<evidence type="ECO:0000313" key="5">
    <source>
        <dbReference type="Proteomes" id="UP000295293"/>
    </source>
</evidence>
<sequence length="407" mass="42203">MSNLKSAALAACITLGLVSLAQAADLRLAAAGSNDQVVTRLATADLSKLSATLDRVPVRTSWALDPAEALADRPVPFVQQSREYWLNADEAQLRRGVSLPTTATAALIRISPHSNNSTALSIDDVQLRSNGQQFDGRAATQSVAETAALRAAGMDVAEGTVVVKLAPAVGKGRIELAAPAAKGNYLIHVFEPTSSQVLRLGATRDTVLGGSTVQIVAHLDGARAASAKGILTAPDGHTQSFDLSPQRDGSWQADVTPDAAHANGPGLWEVHAFASGSADGVAVLRDAKTAIAVAVPTARLSGTVTPERLRGGALSLGVGVEVASASRYQLSGVLYGTAADGTRKPAAYAQSAAWVEAGRDSLVLEFDAQALNGAGLKAPYELRDLRLGNQATLSTIERRERAVAEIR</sequence>
<proteinExistence type="predicted"/>
<gene>
    <name evidence="4" type="ORF">DFR29_11718</name>
</gene>
<dbReference type="Gene3D" id="2.60.40.3870">
    <property type="entry name" value="Uncharacterised protein PF16024, DUF4785"/>
    <property type="match status" value="1"/>
</dbReference>
<organism evidence="4 5">
    <name type="scientific">Tahibacter aquaticus</name>
    <dbReference type="NCBI Taxonomy" id="520092"/>
    <lineage>
        <taxon>Bacteria</taxon>
        <taxon>Pseudomonadati</taxon>
        <taxon>Pseudomonadota</taxon>
        <taxon>Gammaproteobacteria</taxon>
        <taxon>Lysobacterales</taxon>
        <taxon>Rhodanobacteraceae</taxon>
        <taxon>Tahibacter</taxon>
    </lineage>
</organism>
<keyword evidence="1" id="KW-0732">Signal</keyword>
<dbReference type="AlphaFoldDB" id="A0A4R6YNM6"/>
<keyword evidence="5" id="KW-1185">Reference proteome</keyword>
<dbReference type="Pfam" id="PF16024">
    <property type="entry name" value="DUF4785_1st"/>
    <property type="match status" value="1"/>
</dbReference>
<evidence type="ECO:0000259" key="3">
    <source>
        <dbReference type="Pfam" id="PF20943"/>
    </source>
</evidence>
<dbReference type="Proteomes" id="UP000295293">
    <property type="component" value="Unassembled WGS sequence"/>
</dbReference>
<dbReference type="Gene3D" id="2.60.120.1370">
    <property type="match status" value="1"/>
</dbReference>
<feature type="chain" id="PRO_5020261250" evidence="1">
    <location>
        <begin position="24"/>
        <end position="407"/>
    </location>
</feature>
<evidence type="ECO:0000259" key="2">
    <source>
        <dbReference type="Pfam" id="PF16024"/>
    </source>
</evidence>
<comment type="caution">
    <text evidence="4">The sequence shown here is derived from an EMBL/GenBank/DDBJ whole genome shotgun (WGS) entry which is preliminary data.</text>
</comment>
<feature type="domain" description="DUF4785" evidence="2">
    <location>
        <begin position="51"/>
        <end position="191"/>
    </location>
</feature>
<dbReference type="Pfam" id="PF20943">
    <property type="entry name" value="DUF4785_3rd"/>
    <property type="match status" value="1"/>
</dbReference>
<evidence type="ECO:0000256" key="1">
    <source>
        <dbReference type="SAM" id="SignalP"/>
    </source>
</evidence>
<dbReference type="OrthoDB" id="5935982at2"/>
<dbReference type="InterPro" id="IPR031979">
    <property type="entry name" value="DUF4785_N"/>
</dbReference>
<feature type="domain" description="DUF4785" evidence="3">
    <location>
        <begin position="297"/>
        <end position="404"/>
    </location>
</feature>
<feature type="signal peptide" evidence="1">
    <location>
        <begin position="1"/>
        <end position="23"/>
    </location>
</feature>
<dbReference type="RefSeq" id="WP_133820968.1">
    <property type="nucleotide sequence ID" value="NZ_SNZH01000017.1"/>
</dbReference>
<dbReference type="EMBL" id="SNZH01000017">
    <property type="protein sequence ID" value="TDR39114.1"/>
    <property type="molecule type" value="Genomic_DNA"/>
</dbReference>
<accession>A0A4R6YNM6</accession>
<evidence type="ECO:0000313" key="4">
    <source>
        <dbReference type="EMBL" id="TDR39114.1"/>
    </source>
</evidence>
<name>A0A4R6YNM6_9GAMM</name>
<dbReference type="InterPro" id="IPR048295">
    <property type="entry name" value="DUF4785_C"/>
</dbReference>
<protein>
    <submittedName>
        <fullName evidence="4">Uncharacterized protein DUF4785</fullName>
    </submittedName>
</protein>
<reference evidence="4 5" key="1">
    <citation type="submission" date="2019-03" db="EMBL/GenBank/DDBJ databases">
        <title>Genomic Encyclopedia of Type Strains, Phase IV (KMG-IV): sequencing the most valuable type-strain genomes for metagenomic binning, comparative biology and taxonomic classification.</title>
        <authorList>
            <person name="Goeker M."/>
        </authorList>
    </citation>
    <scope>NUCLEOTIDE SEQUENCE [LARGE SCALE GENOMIC DNA]</scope>
    <source>
        <strain evidence="4 5">DSM 21667</strain>
    </source>
</reference>